<evidence type="ECO:0000313" key="5">
    <source>
        <dbReference type="Proteomes" id="UP000000305"/>
    </source>
</evidence>
<organism evidence="4 5">
    <name type="scientific">Daphnia pulex</name>
    <name type="common">Water flea</name>
    <dbReference type="NCBI Taxonomy" id="6669"/>
    <lineage>
        <taxon>Eukaryota</taxon>
        <taxon>Metazoa</taxon>
        <taxon>Ecdysozoa</taxon>
        <taxon>Arthropoda</taxon>
        <taxon>Crustacea</taxon>
        <taxon>Branchiopoda</taxon>
        <taxon>Diplostraca</taxon>
        <taxon>Cladocera</taxon>
        <taxon>Anomopoda</taxon>
        <taxon>Daphniidae</taxon>
        <taxon>Daphnia</taxon>
    </lineage>
</organism>
<dbReference type="PROSITE" id="PS50158">
    <property type="entry name" value="ZF_CCHC"/>
    <property type="match status" value="1"/>
</dbReference>
<reference evidence="4 5" key="1">
    <citation type="journal article" date="2011" name="Science">
        <title>The ecoresponsive genome of Daphnia pulex.</title>
        <authorList>
            <person name="Colbourne J.K."/>
            <person name="Pfrender M.E."/>
            <person name="Gilbert D."/>
            <person name="Thomas W.K."/>
            <person name="Tucker A."/>
            <person name="Oakley T.H."/>
            <person name="Tokishita S."/>
            <person name="Aerts A."/>
            <person name="Arnold G.J."/>
            <person name="Basu M.K."/>
            <person name="Bauer D.J."/>
            <person name="Caceres C.E."/>
            <person name="Carmel L."/>
            <person name="Casola C."/>
            <person name="Choi J.H."/>
            <person name="Detter J.C."/>
            <person name="Dong Q."/>
            <person name="Dusheyko S."/>
            <person name="Eads B.D."/>
            <person name="Frohlich T."/>
            <person name="Geiler-Samerotte K.A."/>
            <person name="Gerlach D."/>
            <person name="Hatcher P."/>
            <person name="Jogdeo S."/>
            <person name="Krijgsveld J."/>
            <person name="Kriventseva E.V."/>
            <person name="Kultz D."/>
            <person name="Laforsch C."/>
            <person name="Lindquist E."/>
            <person name="Lopez J."/>
            <person name="Manak J.R."/>
            <person name="Muller J."/>
            <person name="Pangilinan J."/>
            <person name="Patwardhan R.P."/>
            <person name="Pitluck S."/>
            <person name="Pritham E.J."/>
            <person name="Rechtsteiner A."/>
            <person name="Rho M."/>
            <person name="Rogozin I.B."/>
            <person name="Sakarya O."/>
            <person name="Salamov A."/>
            <person name="Schaack S."/>
            <person name="Shapiro H."/>
            <person name="Shiga Y."/>
            <person name="Skalitzky C."/>
            <person name="Smith Z."/>
            <person name="Souvorov A."/>
            <person name="Sung W."/>
            <person name="Tang Z."/>
            <person name="Tsuchiya D."/>
            <person name="Tu H."/>
            <person name="Vos H."/>
            <person name="Wang M."/>
            <person name="Wolf Y.I."/>
            <person name="Yamagata H."/>
            <person name="Yamada T."/>
            <person name="Ye Y."/>
            <person name="Shaw J.R."/>
            <person name="Andrews J."/>
            <person name="Crease T.J."/>
            <person name="Tang H."/>
            <person name="Lucas S.M."/>
            <person name="Robertson H.M."/>
            <person name="Bork P."/>
            <person name="Koonin E.V."/>
            <person name="Zdobnov E.M."/>
            <person name="Grigoriev I.V."/>
            <person name="Lynch M."/>
            <person name="Boore J.L."/>
        </authorList>
    </citation>
    <scope>NUCLEOTIDE SEQUENCE [LARGE SCALE GENOMIC DNA]</scope>
</reference>
<keyword evidence="1" id="KW-0862">Zinc</keyword>
<dbReference type="OrthoDB" id="6354726at2759"/>
<dbReference type="OMA" id="KIAFGHE"/>
<dbReference type="EMBL" id="GL732681">
    <property type="protein sequence ID" value="EFX67284.1"/>
    <property type="molecule type" value="Genomic_DNA"/>
</dbReference>
<dbReference type="eggNOG" id="KOG0017">
    <property type="taxonomic scope" value="Eukaryota"/>
</dbReference>
<dbReference type="InterPro" id="IPR001878">
    <property type="entry name" value="Znf_CCHC"/>
</dbReference>
<dbReference type="GO" id="GO:0008270">
    <property type="term" value="F:zinc ion binding"/>
    <property type="evidence" value="ECO:0007669"/>
    <property type="project" value="UniProtKB-KW"/>
</dbReference>
<feature type="region of interest" description="Disordered" evidence="2">
    <location>
        <begin position="214"/>
        <end position="248"/>
    </location>
</feature>
<dbReference type="KEGG" id="dpx:DAPPUDRAFT_331199"/>
<feature type="compositionally biased region" description="Basic residues" evidence="2">
    <location>
        <begin position="221"/>
        <end position="230"/>
    </location>
</feature>
<feature type="region of interest" description="Disordered" evidence="2">
    <location>
        <begin position="44"/>
        <end position="89"/>
    </location>
</feature>
<sequence length="478" mass="53627">MSVIGSIGDMPRDYMIIDIPDDEIRHLSHAQLIALVHEQSQKFRTAMERERSAHDSELEAHMEEDRLRRSDVRPRSHSEVPDELDRDRHRERRRPINVSCIDKMAGDISYRDFLTWRNKWDDFCYLQRIAEYPIREQAAALRMTLSLEMLQTVEMVLDISPYGLLSADEILAQIAHYIWKKRSVALDRVDEEAAGKNESLLSRSGATSVNVVKQPEEKGNRSRTHFHRRGEHRDGLRCGNCGHPPHDSGKDCPAKGRECHNCGKPGHFSTVCDKHKARSEKQDSSVKKLASIRLAHVAAARRAPTIQIGIHNRSGGHLYTATAIPDSGAEATVASMAILRLMGEDVNNLLQNGVDTLTAANNSSLECAGRLELQLHYRGRSVTTSILFSPEHDGMLLSWFVCVELGLLPPCYPEPIMINTIVTASPPPIDMSDIPALEQKLLSDFEDVFDEEGPLKTMSGPPMSIELLPDAVPFAKKR</sequence>
<dbReference type="GO" id="GO:0003676">
    <property type="term" value="F:nucleic acid binding"/>
    <property type="evidence" value="ECO:0007669"/>
    <property type="project" value="InterPro"/>
</dbReference>
<dbReference type="HOGENOM" id="CLU_045182_0_0_1"/>
<protein>
    <recommendedName>
        <fullName evidence="3">CCHC-type domain-containing protein</fullName>
    </recommendedName>
</protein>
<evidence type="ECO:0000256" key="2">
    <source>
        <dbReference type="SAM" id="MobiDB-lite"/>
    </source>
</evidence>
<dbReference type="AlphaFoldDB" id="E9HLS6"/>
<proteinExistence type="predicted"/>
<keyword evidence="1" id="KW-0863">Zinc-finger</keyword>
<keyword evidence="5" id="KW-1185">Reference proteome</keyword>
<keyword evidence="1" id="KW-0479">Metal-binding</keyword>
<dbReference type="PANTHER" id="PTHR33198">
    <property type="entry name" value="ANK_REP_REGION DOMAIN-CONTAINING PROTEIN-RELATED"/>
    <property type="match status" value="1"/>
</dbReference>
<dbReference type="STRING" id="6669.E9HLS6"/>
<dbReference type="Proteomes" id="UP000000305">
    <property type="component" value="Unassembled WGS sequence"/>
</dbReference>
<gene>
    <name evidence="4" type="ORF">DAPPUDRAFT_331199</name>
</gene>
<dbReference type="InParanoid" id="E9HLS6"/>
<accession>E9HLS6</accession>
<evidence type="ECO:0000259" key="3">
    <source>
        <dbReference type="PROSITE" id="PS50158"/>
    </source>
</evidence>
<dbReference type="SMART" id="SM00343">
    <property type="entry name" value="ZnF_C2HC"/>
    <property type="match status" value="1"/>
</dbReference>
<feature type="domain" description="CCHC-type" evidence="3">
    <location>
        <begin position="259"/>
        <end position="274"/>
    </location>
</feature>
<evidence type="ECO:0000313" key="4">
    <source>
        <dbReference type="EMBL" id="EFX67284.1"/>
    </source>
</evidence>
<feature type="compositionally biased region" description="Basic and acidic residues" evidence="2">
    <location>
        <begin position="44"/>
        <end position="88"/>
    </location>
</feature>
<dbReference type="Gene3D" id="4.10.60.10">
    <property type="entry name" value="Zinc finger, CCHC-type"/>
    <property type="match status" value="1"/>
</dbReference>
<dbReference type="PANTHER" id="PTHR33198:SF8">
    <property type="entry name" value="CCHC-TYPE DOMAIN-CONTAINING PROTEIN"/>
    <property type="match status" value="1"/>
</dbReference>
<evidence type="ECO:0000256" key="1">
    <source>
        <dbReference type="PROSITE-ProRule" id="PRU00047"/>
    </source>
</evidence>
<dbReference type="PhylomeDB" id="E9HLS6"/>
<name>E9HLS6_DAPPU</name>